<accession>A0AAN8IYX5</accession>
<name>A0AAN8IYX5_PATCE</name>
<dbReference type="EMBL" id="JAZGQO010000018">
    <property type="protein sequence ID" value="KAK6167149.1"/>
    <property type="molecule type" value="Genomic_DNA"/>
</dbReference>
<keyword evidence="2" id="KW-1185">Reference proteome</keyword>
<dbReference type="Proteomes" id="UP001347796">
    <property type="component" value="Unassembled WGS sequence"/>
</dbReference>
<evidence type="ECO:0000313" key="2">
    <source>
        <dbReference type="Proteomes" id="UP001347796"/>
    </source>
</evidence>
<comment type="caution">
    <text evidence="1">The sequence shown here is derived from an EMBL/GenBank/DDBJ whole genome shotgun (WGS) entry which is preliminary data.</text>
</comment>
<proteinExistence type="predicted"/>
<organism evidence="1 2">
    <name type="scientific">Patella caerulea</name>
    <name type="common">Rayed Mediterranean limpet</name>
    <dbReference type="NCBI Taxonomy" id="87958"/>
    <lineage>
        <taxon>Eukaryota</taxon>
        <taxon>Metazoa</taxon>
        <taxon>Spiralia</taxon>
        <taxon>Lophotrochozoa</taxon>
        <taxon>Mollusca</taxon>
        <taxon>Gastropoda</taxon>
        <taxon>Patellogastropoda</taxon>
        <taxon>Patelloidea</taxon>
        <taxon>Patellidae</taxon>
        <taxon>Patella</taxon>
    </lineage>
</organism>
<evidence type="ECO:0000313" key="1">
    <source>
        <dbReference type="EMBL" id="KAK6167149.1"/>
    </source>
</evidence>
<dbReference type="AlphaFoldDB" id="A0AAN8IYX5"/>
<protein>
    <submittedName>
        <fullName evidence="1">Uncharacterized protein</fullName>
    </submittedName>
</protein>
<gene>
    <name evidence="1" type="ORF">SNE40_021246</name>
</gene>
<sequence length="67" mass="8081">MYIFETQESVEIEVLVTDQEPEPDQLNIPDDKKPEEEIVAKKKKLRLESERMERDKLAHPIRLQRFM</sequence>
<reference evidence="1 2" key="1">
    <citation type="submission" date="2024-01" db="EMBL/GenBank/DDBJ databases">
        <title>The genome of the rayed Mediterranean limpet Patella caerulea (Linnaeus, 1758).</title>
        <authorList>
            <person name="Anh-Thu Weber A."/>
            <person name="Halstead-Nussloch G."/>
        </authorList>
    </citation>
    <scope>NUCLEOTIDE SEQUENCE [LARGE SCALE GENOMIC DNA]</scope>
    <source>
        <strain evidence="1">AATW-2023a</strain>
        <tissue evidence="1">Whole specimen</tissue>
    </source>
</reference>